<comment type="subcellular location">
    <subcellularLocation>
        <location evidence="1">Cytoplasm</location>
    </subcellularLocation>
</comment>
<keyword evidence="6" id="KW-1185">Reference proteome</keyword>
<gene>
    <name evidence="5" type="ORF">SAMN04515677_104304</name>
</gene>
<dbReference type="Pfam" id="PF01584">
    <property type="entry name" value="CheW"/>
    <property type="match status" value="1"/>
</dbReference>
<dbReference type="InterPro" id="IPR039315">
    <property type="entry name" value="CheW"/>
</dbReference>
<dbReference type="RefSeq" id="WP_092725690.1">
    <property type="nucleotide sequence ID" value="NZ_FNGW01000004.1"/>
</dbReference>
<dbReference type="GO" id="GO:0007165">
    <property type="term" value="P:signal transduction"/>
    <property type="evidence" value="ECO:0007669"/>
    <property type="project" value="InterPro"/>
</dbReference>
<dbReference type="PANTHER" id="PTHR22617">
    <property type="entry name" value="CHEMOTAXIS SENSOR HISTIDINE KINASE-RELATED"/>
    <property type="match status" value="1"/>
</dbReference>
<dbReference type="InterPro" id="IPR002545">
    <property type="entry name" value="CheW-lke_dom"/>
</dbReference>
<evidence type="ECO:0000256" key="3">
    <source>
        <dbReference type="ARBA" id="ARBA00022490"/>
    </source>
</evidence>
<name>A0A1G9PE29_9FIRM</name>
<evidence type="ECO:0000256" key="1">
    <source>
        <dbReference type="ARBA" id="ARBA00004496"/>
    </source>
</evidence>
<dbReference type="Proteomes" id="UP000199068">
    <property type="component" value="Unassembled WGS sequence"/>
</dbReference>
<reference evidence="5 6" key="1">
    <citation type="submission" date="2016-10" db="EMBL/GenBank/DDBJ databases">
        <authorList>
            <person name="de Groot N.N."/>
        </authorList>
    </citation>
    <scope>NUCLEOTIDE SEQUENCE [LARGE SCALE GENOMIC DNA]</scope>
    <source>
        <strain evidence="5 6">DSM 797</strain>
    </source>
</reference>
<keyword evidence="3" id="KW-0963">Cytoplasm</keyword>
<dbReference type="EMBL" id="FNGW01000004">
    <property type="protein sequence ID" value="SDL96467.1"/>
    <property type="molecule type" value="Genomic_DNA"/>
</dbReference>
<dbReference type="GO" id="GO:0005829">
    <property type="term" value="C:cytosol"/>
    <property type="evidence" value="ECO:0007669"/>
    <property type="project" value="TreeGrafter"/>
</dbReference>
<dbReference type="PANTHER" id="PTHR22617:SF45">
    <property type="entry name" value="CHEMOTAXIS PROTEIN CHEW"/>
    <property type="match status" value="1"/>
</dbReference>
<dbReference type="Gene3D" id="2.30.30.40">
    <property type="entry name" value="SH3 Domains"/>
    <property type="match status" value="1"/>
</dbReference>
<dbReference type="SUPFAM" id="SSF50341">
    <property type="entry name" value="CheW-like"/>
    <property type="match status" value="1"/>
</dbReference>
<dbReference type="SMART" id="SM00260">
    <property type="entry name" value="CheW"/>
    <property type="match status" value="1"/>
</dbReference>
<accession>A0A1G9PE29</accession>
<proteinExistence type="predicted"/>
<feature type="domain" description="CheW-like" evidence="4">
    <location>
        <begin position="19"/>
        <end position="159"/>
    </location>
</feature>
<dbReference type="AlphaFoldDB" id="A0A1G9PE29"/>
<protein>
    <recommendedName>
        <fullName evidence="2">Chemotaxis protein CheW</fullName>
    </recommendedName>
</protein>
<dbReference type="STRING" id="1121325.SAMN04515677_104304"/>
<dbReference type="PROSITE" id="PS50851">
    <property type="entry name" value="CHEW"/>
    <property type="match status" value="1"/>
</dbReference>
<dbReference type="GO" id="GO:0006935">
    <property type="term" value="P:chemotaxis"/>
    <property type="evidence" value="ECO:0007669"/>
    <property type="project" value="InterPro"/>
</dbReference>
<dbReference type="Gene3D" id="2.40.50.180">
    <property type="entry name" value="CheA-289, Domain 4"/>
    <property type="match status" value="1"/>
</dbReference>
<evidence type="ECO:0000256" key="2">
    <source>
        <dbReference type="ARBA" id="ARBA00021483"/>
    </source>
</evidence>
<organism evidence="5 6">
    <name type="scientific">Romboutsia lituseburensis DSM 797</name>
    <dbReference type="NCBI Taxonomy" id="1121325"/>
    <lineage>
        <taxon>Bacteria</taxon>
        <taxon>Bacillati</taxon>
        <taxon>Bacillota</taxon>
        <taxon>Clostridia</taxon>
        <taxon>Peptostreptococcales</taxon>
        <taxon>Peptostreptococcaceae</taxon>
        <taxon>Romboutsia</taxon>
    </lineage>
</organism>
<evidence type="ECO:0000313" key="5">
    <source>
        <dbReference type="EMBL" id="SDL96467.1"/>
    </source>
</evidence>
<sequence>MSETTEVLEIDNTEDNKVDDLYMVFIIDNKKYALSSKYVIEIIEMLPITKVPFIPDYIKGIINLRSTIIPVMDTRMRFKMEEIEYNERTCIVIIENNDNKIGLIVDAVNEVINISDSQIMKTTSNRKEYDQNFIKGVSEINKEVQFILDCEELISIEGGINKEIVM</sequence>
<evidence type="ECO:0000259" key="4">
    <source>
        <dbReference type="PROSITE" id="PS50851"/>
    </source>
</evidence>
<dbReference type="InterPro" id="IPR036061">
    <property type="entry name" value="CheW-like_dom_sf"/>
</dbReference>
<evidence type="ECO:0000313" key="6">
    <source>
        <dbReference type="Proteomes" id="UP000199068"/>
    </source>
</evidence>